<keyword evidence="1" id="KW-0808">Transferase</keyword>
<name>A0A5C8CGA1_9SPIR</name>
<dbReference type="AlphaFoldDB" id="A0A5C8CGA1"/>
<dbReference type="InterPro" id="IPR036890">
    <property type="entry name" value="HATPase_C_sf"/>
</dbReference>
<sequence>MKKVFYINDKLKSLLSNIIYEIQNYNSTIMKYTENIQNNIDNSNYIKDNKATILRQSFLIDKTMKLFYDFSDINSNNLILNKTSEDINKIIEGITKDFEDLLLSKRIKIKFNNNENEEVKHNYITLLDKSKIENSISNIFLFIYNMAKVNSFVEISYSSIDYNDEEFLFNNGLKNNLIDNNLLIEIIFESQNIPEELELKLFKTPLLTYNENSFNNLYLYTAYNIIVKHSGDIWIDAIENRNKKKFNIILPINKNYE</sequence>
<dbReference type="Gene3D" id="3.30.565.10">
    <property type="entry name" value="Histidine kinase-like ATPase, C-terminal domain"/>
    <property type="match status" value="1"/>
</dbReference>
<evidence type="ECO:0000313" key="1">
    <source>
        <dbReference type="EMBL" id="TXJ11713.1"/>
    </source>
</evidence>
<reference evidence="1 2" key="1">
    <citation type="journal article" date="1992" name="Lakartidningen">
        <title>[Penicillin V and not amoxicillin is the first choice preparation in acute otitis].</title>
        <authorList>
            <person name="Kamme C."/>
            <person name="Lundgren K."/>
            <person name="Prellner K."/>
        </authorList>
    </citation>
    <scope>NUCLEOTIDE SEQUENCE [LARGE SCALE GENOMIC DNA]</scope>
    <source>
        <strain evidence="1 2">W1</strain>
    </source>
</reference>
<dbReference type="EMBL" id="SAXT01000005">
    <property type="protein sequence ID" value="TXJ11713.1"/>
    <property type="molecule type" value="Genomic_DNA"/>
</dbReference>
<dbReference type="GO" id="GO:0016301">
    <property type="term" value="F:kinase activity"/>
    <property type="evidence" value="ECO:0007669"/>
    <property type="project" value="UniProtKB-KW"/>
</dbReference>
<organism evidence="1 2">
    <name type="scientific">Brachyspira aalborgi</name>
    <dbReference type="NCBI Taxonomy" id="29522"/>
    <lineage>
        <taxon>Bacteria</taxon>
        <taxon>Pseudomonadati</taxon>
        <taxon>Spirochaetota</taxon>
        <taxon>Spirochaetia</taxon>
        <taxon>Brachyspirales</taxon>
        <taxon>Brachyspiraceae</taxon>
        <taxon>Brachyspira</taxon>
    </lineage>
</organism>
<proteinExistence type="predicted"/>
<dbReference type="Proteomes" id="UP000325116">
    <property type="component" value="Unassembled WGS sequence"/>
</dbReference>
<keyword evidence="1" id="KW-0418">Kinase</keyword>
<dbReference type="RefSeq" id="WP_147758630.1">
    <property type="nucleotide sequence ID" value="NZ_SAXT01000005.1"/>
</dbReference>
<gene>
    <name evidence="1" type="ORF">EPJ80_08345</name>
</gene>
<protein>
    <submittedName>
        <fullName evidence="1">HAMP domain-containing histidine kinase</fullName>
    </submittedName>
</protein>
<accession>A0A5C8CGA1</accession>
<comment type="caution">
    <text evidence="1">The sequence shown here is derived from an EMBL/GenBank/DDBJ whole genome shotgun (WGS) entry which is preliminary data.</text>
</comment>
<evidence type="ECO:0000313" key="2">
    <source>
        <dbReference type="Proteomes" id="UP000325116"/>
    </source>
</evidence>